<evidence type="ECO:0000313" key="2">
    <source>
        <dbReference type="EMBL" id="MCI83028.1"/>
    </source>
</evidence>
<feature type="compositionally biased region" description="Low complexity" evidence="1">
    <location>
        <begin position="20"/>
        <end position="40"/>
    </location>
</feature>
<feature type="compositionally biased region" description="Gly residues" evidence="1">
    <location>
        <begin position="1"/>
        <end position="19"/>
    </location>
</feature>
<evidence type="ECO:0000256" key="1">
    <source>
        <dbReference type="SAM" id="MobiDB-lite"/>
    </source>
</evidence>
<organism evidence="2 3">
    <name type="scientific">Trifolium medium</name>
    <dbReference type="NCBI Taxonomy" id="97028"/>
    <lineage>
        <taxon>Eukaryota</taxon>
        <taxon>Viridiplantae</taxon>
        <taxon>Streptophyta</taxon>
        <taxon>Embryophyta</taxon>
        <taxon>Tracheophyta</taxon>
        <taxon>Spermatophyta</taxon>
        <taxon>Magnoliopsida</taxon>
        <taxon>eudicotyledons</taxon>
        <taxon>Gunneridae</taxon>
        <taxon>Pentapetalae</taxon>
        <taxon>rosids</taxon>
        <taxon>fabids</taxon>
        <taxon>Fabales</taxon>
        <taxon>Fabaceae</taxon>
        <taxon>Papilionoideae</taxon>
        <taxon>50 kb inversion clade</taxon>
        <taxon>NPAAA clade</taxon>
        <taxon>Hologalegina</taxon>
        <taxon>IRL clade</taxon>
        <taxon>Trifolieae</taxon>
        <taxon>Trifolium</taxon>
    </lineage>
</organism>
<feature type="non-terminal residue" evidence="2">
    <location>
        <position position="73"/>
    </location>
</feature>
<feature type="non-terminal residue" evidence="2">
    <location>
        <position position="1"/>
    </location>
</feature>
<proteinExistence type="predicted"/>
<keyword evidence="3" id="KW-1185">Reference proteome</keyword>
<name>A0A392V3Z9_9FABA</name>
<dbReference type="AlphaFoldDB" id="A0A392V3Z9"/>
<dbReference type="Proteomes" id="UP000265520">
    <property type="component" value="Unassembled WGS sequence"/>
</dbReference>
<accession>A0A392V3Z9</accession>
<reference evidence="2 3" key="1">
    <citation type="journal article" date="2018" name="Front. Plant Sci.">
        <title>Red Clover (Trifolium pratense) and Zigzag Clover (T. medium) - A Picture of Genomic Similarities and Differences.</title>
        <authorList>
            <person name="Dluhosova J."/>
            <person name="Istvanek J."/>
            <person name="Nedelnik J."/>
            <person name="Repkova J."/>
        </authorList>
    </citation>
    <scope>NUCLEOTIDE SEQUENCE [LARGE SCALE GENOMIC DNA]</scope>
    <source>
        <strain evidence="3">cv. 10/8</strain>
        <tissue evidence="2">Leaf</tissue>
    </source>
</reference>
<dbReference type="EMBL" id="LXQA011057048">
    <property type="protein sequence ID" value="MCI83028.1"/>
    <property type="molecule type" value="Genomic_DNA"/>
</dbReference>
<evidence type="ECO:0000313" key="3">
    <source>
        <dbReference type="Proteomes" id="UP000265520"/>
    </source>
</evidence>
<comment type="caution">
    <text evidence="2">The sequence shown here is derived from an EMBL/GenBank/DDBJ whole genome shotgun (WGS) entry which is preliminary data.</text>
</comment>
<feature type="region of interest" description="Disordered" evidence="1">
    <location>
        <begin position="1"/>
        <end position="42"/>
    </location>
</feature>
<protein>
    <submittedName>
        <fullName evidence="2">Uncharacterized protein</fullName>
    </submittedName>
</protein>
<sequence>GGQPLDVGGGGEPVGGQGASAGHLGSQSSSQGSIQNVGSQPASPLGGSFVGFEFWSYCSSSRAQNPTPKGCHI</sequence>